<dbReference type="InterPro" id="IPR042101">
    <property type="entry name" value="SRP54_N_sf"/>
</dbReference>
<evidence type="ECO:0000313" key="11">
    <source>
        <dbReference type="EMBL" id="MCW4453005.1"/>
    </source>
</evidence>
<dbReference type="SMART" id="SM00963">
    <property type="entry name" value="SRP54_N"/>
    <property type="match status" value="1"/>
</dbReference>
<sequence length="318" mass="34620">MSWFKNIFKKEEKETLDKGLEKSNQGFFEKISKAVVGKSKVDDEVLDDLEEVLIASDVGASTTIKIIQRIEDRVARDKFVSTDELDAILREEISGLLLENPHAGSGNIDETKKPYVIMVVGVNGVGKTTTIGKLAHQFKSEGKKVVLGAADTFRAAAVDQLVIWSERVGVPIIKQGMGSDPASVAFDTVQSAVANNADVVIIDTAGRLHNKVNLMNELTKIKRVMQKVLPDAPHEVLLVLDGSTGQNAFEQAKEFTAATEVNALAITKLDGTAKGGVVIGISDQFQIPVKYIGVGEKMTDLQLFNGTEFVDSFFRKRN</sequence>
<keyword evidence="4 9" id="KW-0378">Hydrolase</keyword>
<dbReference type="PANTHER" id="PTHR43134:SF1">
    <property type="entry name" value="SIGNAL RECOGNITION PARTICLE RECEPTOR SUBUNIT ALPHA"/>
    <property type="match status" value="1"/>
</dbReference>
<evidence type="ECO:0000259" key="10">
    <source>
        <dbReference type="PROSITE" id="PS00300"/>
    </source>
</evidence>
<dbReference type="SUPFAM" id="SSF47364">
    <property type="entry name" value="Domain of the SRP/SRP receptor G-proteins"/>
    <property type="match status" value="1"/>
</dbReference>
<dbReference type="Pfam" id="PF00448">
    <property type="entry name" value="SRP54"/>
    <property type="match status" value="1"/>
</dbReference>
<evidence type="ECO:0000256" key="3">
    <source>
        <dbReference type="ARBA" id="ARBA00022741"/>
    </source>
</evidence>
<keyword evidence="3 9" id="KW-0547">Nucleotide-binding</keyword>
<dbReference type="InterPro" id="IPR027417">
    <property type="entry name" value="P-loop_NTPase"/>
</dbReference>
<dbReference type="InterPro" id="IPR036225">
    <property type="entry name" value="SRP/SRP_N"/>
</dbReference>
<comment type="subcellular location">
    <subcellularLocation>
        <location evidence="9">Cell membrane</location>
        <topology evidence="9">Peripheral membrane protein</topology>
        <orientation evidence="9">Cytoplasmic side</orientation>
    </subcellularLocation>
    <subcellularLocation>
        <location evidence="9">Cytoplasm</location>
    </subcellularLocation>
</comment>
<dbReference type="InterPro" id="IPR004390">
    <property type="entry name" value="SR_rcpt_FtsY"/>
</dbReference>
<dbReference type="InterPro" id="IPR000897">
    <property type="entry name" value="SRP54_GTPase_dom"/>
</dbReference>
<dbReference type="NCBIfam" id="TIGR00064">
    <property type="entry name" value="ftsY"/>
    <property type="match status" value="1"/>
</dbReference>
<name>A0ABT3JRA2_9FLAO</name>
<gene>
    <name evidence="9 11" type="primary">ftsY</name>
    <name evidence="11" type="ORF">OK344_12410</name>
</gene>
<keyword evidence="2 9" id="KW-0963">Cytoplasm</keyword>
<dbReference type="SUPFAM" id="SSF52540">
    <property type="entry name" value="P-loop containing nucleoside triphosphate hydrolases"/>
    <property type="match status" value="1"/>
</dbReference>
<protein>
    <recommendedName>
        <fullName evidence="9">Signal recognition particle receptor FtsY</fullName>
        <shortName evidence="9">SRP receptor</shortName>
        <ecNumber evidence="9">3.6.5.4</ecNumber>
    </recommendedName>
</protein>
<evidence type="ECO:0000256" key="4">
    <source>
        <dbReference type="ARBA" id="ARBA00022801"/>
    </source>
</evidence>
<feature type="binding site" evidence="9">
    <location>
        <begin position="203"/>
        <end position="207"/>
    </location>
    <ligand>
        <name>GTP</name>
        <dbReference type="ChEBI" id="CHEBI:37565"/>
    </ligand>
</feature>
<evidence type="ECO:0000256" key="7">
    <source>
        <dbReference type="ARBA" id="ARBA00023170"/>
    </source>
</evidence>
<evidence type="ECO:0000256" key="8">
    <source>
        <dbReference type="ARBA" id="ARBA00048027"/>
    </source>
</evidence>
<evidence type="ECO:0000256" key="9">
    <source>
        <dbReference type="HAMAP-Rule" id="MF_00920"/>
    </source>
</evidence>
<keyword evidence="5 9" id="KW-0342">GTP-binding</keyword>
<dbReference type="PROSITE" id="PS00300">
    <property type="entry name" value="SRP54"/>
    <property type="match status" value="1"/>
</dbReference>
<dbReference type="PANTHER" id="PTHR43134">
    <property type="entry name" value="SIGNAL RECOGNITION PARTICLE RECEPTOR SUBUNIT ALPHA"/>
    <property type="match status" value="1"/>
</dbReference>
<comment type="function">
    <text evidence="9">Involved in targeting and insertion of nascent membrane proteins into the cytoplasmic membrane. Acts as a receptor for the complex formed by the signal recognition particle (SRP) and the ribosome-nascent chain (RNC).</text>
</comment>
<dbReference type="InterPro" id="IPR013822">
    <property type="entry name" value="Signal_recog_particl_SRP54_hlx"/>
</dbReference>
<dbReference type="Gene3D" id="3.40.50.300">
    <property type="entry name" value="P-loop containing nucleotide triphosphate hydrolases"/>
    <property type="match status" value="1"/>
</dbReference>
<comment type="subunit">
    <text evidence="9">Part of the signal recognition particle protein translocation system, which is composed of SRP and FtsY.</text>
</comment>
<dbReference type="CDD" id="cd17874">
    <property type="entry name" value="FtsY"/>
    <property type="match status" value="1"/>
</dbReference>
<evidence type="ECO:0000256" key="2">
    <source>
        <dbReference type="ARBA" id="ARBA00022490"/>
    </source>
</evidence>
<accession>A0ABT3JRA2</accession>
<feature type="binding site" evidence="9">
    <location>
        <begin position="121"/>
        <end position="128"/>
    </location>
    <ligand>
        <name>GTP</name>
        <dbReference type="ChEBI" id="CHEBI:37565"/>
    </ligand>
</feature>
<keyword evidence="1 9" id="KW-1003">Cell membrane</keyword>
<comment type="caution">
    <text evidence="11">The sequence shown here is derived from an EMBL/GenBank/DDBJ whole genome shotgun (WGS) entry which is preliminary data.</text>
</comment>
<dbReference type="Proteomes" id="UP001209107">
    <property type="component" value="Unassembled WGS sequence"/>
</dbReference>
<comment type="catalytic activity">
    <reaction evidence="8 9">
        <text>GTP + H2O = GDP + phosphate + H(+)</text>
        <dbReference type="Rhea" id="RHEA:19669"/>
        <dbReference type="ChEBI" id="CHEBI:15377"/>
        <dbReference type="ChEBI" id="CHEBI:15378"/>
        <dbReference type="ChEBI" id="CHEBI:37565"/>
        <dbReference type="ChEBI" id="CHEBI:43474"/>
        <dbReference type="ChEBI" id="CHEBI:58189"/>
        <dbReference type="EC" id="3.6.5.4"/>
    </reaction>
</comment>
<reference evidence="11 12" key="1">
    <citation type="submission" date="2022-10" db="EMBL/GenBank/DDBJ databases">
        <title>Kaistella sp. BT-6-1-3.</title>
        <authorList>
            <person name="Ai J."/>
            <person name="Deng Z."/>
        </authorList>
    </citation>
    <scope>NUCLEOTIDE SEQUENCE [LARGE SCALE GENOMIC DNA]</scope>
    <source>
        <strain evidence="11 12">BT6-1-3</strain>
    </source>
</reference>
<dbReference type="InterPro" id="IPR003593">
    <property type="entry name" value="AAA+_ATPase"/>
</dbReference>
<dbReference type="Pfam" id="PF02881">
    <property type="entry name" value="SRP54_N"/>
    <property type="match status" value="1"/>
</dbReference>
<evidence type="ECO:0000313" key="12">
    <source>
        <dbReference type="Proteomes" id="UP001209107"/>
    </source>
</evidence>
<comment type="similarity">
    <text evidence="9">Belongs to the GTP-binding SRP family. FtsY subfamily.</text>
</comment>
<dbReference type="SMART" id="SM00962">
    <property type="entry name" value="SRP54"/>
    <property type="match status" value="1"/>
</dbReference>
<dbReference type="EMBL" id="JAPCHZ010000006">
    <property type="protein sequence ID" value="MCW4453005.1"/>
    <property type="molecule type" value="Genomic_DNA"/>
</dbReference>
<keyword evidence="12" id="KW-1185">Reference proteome</keyword>
<keyword evidence="6 9" id="KW-0472">Membrane</keyword>
<dbReference type="SMART" id="SM00382">
    <property type="entry name" value="AAA"/>
    <property type="match status" value="1"/>
</dbReference>
<dbReference type="Gene3D" id="1.20.120.140">
    <property type="entry name" value="Signal recognition particle SRP54, nucleotide-binding domain"/>
    <property type="match status" value="1"/>
</dbReference>
<evidence type="ECO:0000256" key="1">
    <source>
        <dbReference type="ARBA" id="ARBA00022475"/>
    </source>
</evidence>
<keyword evidence="7 9" id="KW-0675">Receptor</keyword>
<organism evidence="11 12">
    <name type="scientific">Kaistella yananensis</name>
    <dbReference type="NCBI Taxonomy" id="2989820"/>
    <lineage>
        <taxon>Bacteria</taxon>
        <taxon>Pseudomonadati</taxon>
        <taxon>Bacteroidota</taxon>
        <taxon>Flavobacteriia</taxon>
        <taxon>Flavobacteriales</taxon>
        <taxon>Weeksellaceae</taxon>
        <taxon>Chryseobacterium group</taxon>
        <taxon>Kaistella</taxon>
    </lineage>
</organism>
<feature type="domain" description="SRP54-type proteins GTP-binding" evidence="10">
    <location>
        <begin position="288"/>
        <end position="301"/>
    </location>
</feature>
<evidence type="ECO:0000256" key="6">
    <source>
        <dbReference type="ARBA" id="ARBA00023136"/>
    </source>
</evidence>
<dbReference type="RefSeq" id="WP_265145075.1">
    <property type="nucleotide sequence ID" value="NZ_JAPCHZ010000006.1"/>
</dbReference>
<feature type="binding site" evidence="9">
    <location>
        <begin position="267"/>
        <end position="270"/>
    </location>
    <ligand>
        <name>GTP</name>
        <dbReference type="ChEBI" id="CHEBI:37565"/>
    </ligand>
</feature>
<dbReference type="EC" id="3.6.5.4" evidence="9"/>
<evidence type="ECO:0000256" key="5">
    <source>
        <dbReference type="ARBA" id="ARBA00023134"/>
    </source>
</evidence>
<proteinExistence type="inferred from homology"/>
<dbReference type="HAMAP" id="MF_00920">
    <property type="entry name" value="FtsY"/>
    <property type="match status" value="1"/>
</dbReference>